<reference evidence="2" key="1">
    <citation type="journal article" date="2023" name="Mol. Phylogenet. Evol.">
        <title>Genome-scale phylogeny and comparative genomics of the fungal order Sordariales.</title>
        <authorList>
            <person name="Hensen N."/>
            <person name="Bonometti L."/>
            <person name="Westerberg I."/>
            <person name="Brannstrom I.O."/>
            <person name="Guillou S."/>
            <person name="Cros-Aarteil S."/>
            <person name="Calhoun S."/>
            <person name="Haridas S."/>
            <person name="Kuo A."/>
            <person name="Mondo S."/>
            <person name="Pangilinan J."/>
            <person name="Riley R."/>
            <person name="LaButti K."/>
            <person name="Andreopoulos B."/>
            <person name="Lipzen A."/>
            <person name="Chen C."/>
            <person name="Yan M."/>
            <person name="Daum C."/>
            <person name="Ng V."/>
            <person name="Clum A."/>
            <person name="Steindorff A."/>
            <person name="Ohm R.A."/>
            <person name="Martin F."/>
            <person name="Silar P."/>
            <person name="Natvig D.O."/>
            <person name="Lalanne C."/>
            <person name="Gautier V."/>
            <person name="Ament-Velasquez S.L."/>
            <person name="Kruys A."/>
            <person name="Hutchinson M.I."/>
            <person name="Powell A.J."/>
            <person name="Barry K."/>
            <person name="Miller A.N."/>
            <person name="Grigoriev I.V."/>
            <person name="Debuchy R."/>
            <person name="Gladieux P."/>
            <person name="Hiltunen Thoren M."/>
            <person name="Johannesson H."/>
        </authorList>
    </citation>
    <scope>NUCLEOTIDE SEQUENCE</scope>
    <source>
        <strain evidence="2">CBS 508.74</strain>
    </source>
</reference>
<evidence type="ECO:0000256" key="1">
    <source>
        <dbReference type="SAM" id="Phobius"/>
    </source>
</evidence>
<comment type="caution">
    <text evidence="2">The sequence shown here is derived from an EMBL/GenBank/DDBJ whole genome shotgun (WGS) entry which is preliminary data.</text>
</comment>
<gene>
    <name evidence="2" type="ORF">N656DRAFT_801293</name>
</gene>
<proteinExistence type="predicted"/>
<protein>
    <submittedName>
        <fullName evidence="2">Uncharacterized protein</fullName>
    </submittedName>
</protein>
<dbReference type="Proteomes" id="UP001302812">
    <property type="component" value="Unassembled WGS sequence"/>
</dbReference>
<dbReference type="RefSeq" id="XP_064666757.1">
    <property type="nucleotide sequence ID" value="XM_064818105.1"/>
</dbReference>
<keyword evidence="1" id="KW-0472">Membrane</keyword>
<evidence type="ECO:0000313" key="3">
    <source>
        <dbReference type="Proteomes" id="UP001302812"/>
    </source>
</evidence>
<dbReference type="GeneID" id="89942230"/>
<accession>A0AAN6QFB5</accession>
<keyword evidence="1" id="KW-0812">Transmembrane</keyword>
<feature type="transmembrane region" description="Helical" evidence="1">
    <location>
        <begin position="32"/>
        <end position="55"/>
    </location>
</feature>
<evidence type="ECO:0000313" key="2">
    <source>
        <dbReference type="EMBL" id="KAK4109187.1"/>
    </source>
</evidence>
<organism evidence="2 3">
    <name type="scientific">Canariomyces notabilis</name>
    <dbReference type="NCBI Taxonomy" id="2074819"/>
    <lineage>
        <taxon>Eukaryota</taxon>
        <taxon>Fungi</taxon>
        <taxon>Dikarya</taxon>
        <taxon>Ascomycota</taxon>
        <taxon>Pezizomycotina</taxon>
        <taxon>Sordariomycetes</taxon>
        <taxon>Sordariomycetidae</taxon>
        <taxon>Sordariales</taxon>
        <taxon>Chaetomiaceae</taxon>
        <taxon>Canariomyces</taxon>
    </lineage>
</organism>
<dbReference type="AlphaFoldDB" id="A0AAN6QFB5"/>
<keyword evidence="3" id="KW-1185">Reference proteome</keyword>
<keyword evidence="1" id="KW-1133">Transmembrane helix</keyword>
<sequence length="58" mass="6096">MPPKRLAGSSRGSLNPITNAYNALFVSENAPIVRSVVMFGAAVTFLATGWGEFILSPA</sequence>
<reference evidence="2" key="2">
    <citation type="submission" date="2023-05" db="EMBL/GenBank/DDBJ databases">
        <authorList>
            <consortium name="Lawrence Berkeley National Laboratory"/>
            <person name="Steindorff A."/>
            <person name="Hensen N."/>
            <person name="Bonometti L."/>
            <person name="Westerberg I."/>
            <person name="Brannstrom I.O."/>
            <person name="Guillou S."/>
            <person name="Cros-Aarteil S."/>
            <person name="Calhoun S."/>
            <person name="Haridas S."/>
            <person name="Kuo A."/>
            <person name="Mondo S."/>
            <person name="Pangilinan J."/>
            <person name="Riley R."/>
            <person name="Labutti K."/>
            <person name="Andreopoulos B."/>
            <person name="Lipzen A."/>
            <person name="Chen C."/>
            <person name="Yanf M."/>
            <person name="Daum C."/>
            <person name="Ng V."/>
            <person name="Clum A."/>
            <person name="Ohm R."/>
            <person name="Martin F."/>
            <person name="Silar P."/>
            <person name="Natvig D."/>
            <person name="Lalanne C."/>
            <person name="Gautier V."/>
            <person name="Ament-Velasquez S.L."/>
            <person name="Kruys A."/>
            <person name="Hutchinson M.I."/>
            <person name="Powell A.J."/>
            <person name="Barry K."/>
            <person name="Miller A.N."/>
            <person name="Grigoriev I.V."/>
            <person name="Debuchy R."/>
            <person name="Gladieux P."/>
            <person name="Thoren M.H."/>
            <person name="Johannesson H."/>
        </authorList>
    </citation>
    <scope>NUCLEOTIDE SEQUENCE</scope>
    <source>
        <strain evidence="2">CBS 508.74</strain>
    </source>
</reference>
<name>A0AAN6QFB5_9PEZI</name>
<dbReference type="EMBL" id="MU853358">
    <property type="protein sequence ID" value="KAK4109187.1"/>
    <property type="molecule type" value="Genomic_DNA"/>
</dbReference>